<reference evidence="4 5" key="2">
    <citation type="submission" date="2019-06" db="EMBL/GenBank/DDBJ databases">
        <title>Co-occurence of chitin degradation, pigmentation and bioactivity in marine Pseudoalteromonas.</title>
        <authorList>
            <person name="Sonnenschein E.C."/>
            <person name="Bech P.K."/>
        </authorList>
    </citation>
    <scope>NUCLEOTIDE SEQUENCE [LARGE SCALE GENOMIC DNA]</scope>
    <source>
        <strain evidence="5">S2231</strain>
        <strain evidence="4">S2233</strain>
    </source>
</reference>
<keyword evidence="4" id="KW-1185">Reference proteome</keyword>
<dbReference type="SUPFAM" id="SSF55729">
    <property type="entry name" value="Acyl-CoA N-acyltransferases (Nat)"/>
    <property type="match status" value="1"/>
</dbReference>
<proteinExistence type="predicted"/>
<accession>A0A5S3XN21</accession>
<dbReference type="AlphaFoldDB" id="A0A5S3XN21"/>
<dbReference type="EMBL" id="PNCK01000020">
    <property type="protein sequence ID" value="TMP44637.1"/>
    <property type="molecule type" value="Genomic_DNA"/>
</dbReference>
<evidence type="ECO:0000313" key="5">
    <source>
        <dbReference type="Proteomes" id="UP000307706"/>
    </source>
</evidence>
<dbReference type="OrthoDB" id="9801669at2"/>
<evidence type="ECO:0000313" key="4">
    <source>
        <dbReference type="Proteomes" id="UP000305730"/>
    </source>
</evidence>
<dbReference type="InterPro" id="IPR016181">
    <property type="entry name" value="Acyl_CoA_acyltransferase"/>
</dbReference>
<gene>
    <name evidence="3" type="ORF">CWB96_16325</name>
    <name evidence="2" type="ORF">CWB97_06240</name>
</gene>
<dbReference type="InterPro" id="IPR051531">
    <property type="entry name" value="N-acetyltransferase"/>
</dbReference>
<organism evidence="3 5">
    <name type="scientific">Pseudoalteromonas citrea</name>
    <dbReference type="NCBI Taxonomy" id="43655"/>
    <lineage>
        <taxon>Bacteria</taxon>
        <taxon>Pseudomonadati</taxon>
        <taxon>Pseudomonadota</taxon>
        <taxon>Gammaproteobacteria</taxon>
        <taxon>Alteromonadales</taxon>
        <taxon>Pseudoalteromonadaceae</taxon>
        <taxon>Pseudoalteromonas</taxon>
    </lineage>
</organism>
<comment type="caution">
    <text evidence="3">The sequence shown here is derived from an EMBL/GenBank/DDBJ whole genome shotgun (WGS) entry which is preliminary data.</text>
</comment>
<dbReference type="GO" id="GO:0016747">
    <property type="term" value="F:acyltransferase activity, transferring groups other than amino-acyl groups"/>
    <property type="evidence" value="ECO:0007669"/>
    <property type="project" value="InterPro"/>
</dbReference>
<name>A0A5S3XN21_9GAMM</name>
<dbReference type="Proteomes" id="UP000305730">
    <property type="component" value="Unassembled WGS sequence"/>
</dbReference>
<dbReference type="RefSeq" id="WP_138595817.1">
    <property type="nucleotide sequence ID" value="NZ_PNCK01000020.1"/>
</dbReference>
<feature type="domain" description="N-acetyltransferase" evidence="1">
    <location>
        <begin position="7"/>
        <end position="150"/>
    </location>
</feature>
<dbReference type="EMBL" id="PNCL01000093">
    <property type="protein sequence ID" value="TMP55832.1"/>
    <property type="molecule type" value="Genomic_DNA"/>
</dbReference>
<dbReference type="PANTHER" id="PTHR43792:SF1">
    <property type="entry name" value="N-ACETYLTRANSFERASE DOMAIN-CONTAINING PROTEIN"/>
    <property type="match status" value="1"/>
</dbReference>
<dbReference type="Pfam" id="PF13302">
    <property type="entry name" value="Acetyltransf_3"/>
    <property type="match status" value="1"/>
</dbReference>
<evidence type="ECO:0000313" key="3">
    <source>
        <dbReference type="EMBL" id="TMP55832.1"/>
    </source>
</evidence>
<dbReference type="PANTHER" id="PTHR43792">
    <property type="entry name" value="GNAT FAMILY, PUTATIVE (AFU_ORTHOLOGUE AFUA_3G00765)-RELATED-RELATED"/>
    <property type="match status" value="1"/>
</dbReference>
<dbReference type="Proteomes" id="UP000307706">
    <property type="component" value="Unassembled WGS sequence"/>
</dbReference>
<protein>
    <submittedName>
        <fullName evidence="3">N-acetyltransferase</fullName>
    </submittedName>
</protein>
<dbReference type="InterPro" id="IPR000182">
    <property type="entry name" value="GNAT_dom"/>
</dbReference>
<reference evidence="4 5" key="1">
    <citation type="submission" date="2017-12" db="EMBL/GenBank/DDBJ databases">
        <authorList>
            <person name="Paulsen S."/>
            <person name="Gram L.K."/>
        </authorList>
    </citation>
    <scope>NUCLEOTIDE SEQUENCE [LARGE SCALE GENOMIC DNA]</scope>
    <source>
        <strain evidence="3 5">S2231</strain>
        <strain evidence="2 4">S2233</strain>
    </source>
</reference>
<dbReference type="Gene3D" id="3.40.630.30">
    <property type="match status" value="1"/>
</dbReference>
<reference evidence="3" key="3">
    <citation type="submission" date="2019-09" db="EMBL/GenBank/DDBJ databases">
        <title>Co-occurence of chitin degradation, pigmentation and bioactivity in marine Pseudoalteromonas.</title>
        <authorList>
            <person name="Sonnenschein E.C."/>
            <person name="Bech P.K."/>
        </authorList>
    </citation>
    <scope>NUCLEOTIDE SEQUENCE</scope>
    <source>
        <strain evidence="3">S2231</strain>
        <strain evidence="2">S2233</strain>
    </source>
</reference>
<evidence type="ECO:0000259" key="1">
    <source>
        <dbReference type="Pfam" id="PF13302"/>
    </source>
</evidence>
<sequence length="178" mass="20540">MNLESSRLLLRPISYRDTDVLLSILNDPRVAQYNDYGMCLSRDETKALIQWDLEQMYRGVGTRYAMLLKLCNTFVGTLGIYDHDKLSNTCHIGFELSSMYWGRGLMYEALDCLVQTIQHGNTLFHGNLVISAKVARNNTRCVQLLNRLQFYLVESQDADKSDHHHYQLRIKCNSLTLA</sequence>
<keyword evidence="3" id="KW-0808">Transferase</keyword>
<evidence type="ECO:0000313" key="2">
    <source>
        <dbReference type="EMBL" id="TMP44637.1"/>
    </source>
</evidence>